<evidence type="ECO:0000256" key="3">
    <source>
        <dbReference type="ARBA" id="ARBA00012251"/>
    </source>
</evidence>
<name>A0A0C9ZDV0_9AGAM</name>
<dbReference type="PANTHER" id="PTHR11685">
    <property type="entry name" value="RBR FAMILY RING FINGER AND IBR DOMAIN-CONTAINING"/>
    <property type="match status" value="1"/>
</dbReference>
<dbReference type="OrthoDB" id="1431934at2759"/>
<dbReference type="HOGENOM" id="CLU_011917_1_0_1"/>
<protein>
    <recommendedName>
        <fullName evidence="3">RBR-type E3 ubiquitin transferase</fullName>
        <ecNumber evidence="3">2.3.2.31</ecNumber>
    </recommendedName>
</protein>
<comment type="catalytic activity">
    <reaction evidence="1">
        <text>[E2 ubiquitin-conjugating enzyme]-S-ubiquitinyl-L-cysteine + [acceptor protein]-L-lysine = [E2 ubiquitin-conjugating enzyme]-L-cysteine + [acceptor protein]-N(6)-ubiquitinyl-L-lysine.</text>
        <dbReference type="EC" id="2.3.2.31"/>
    </reaction>
</comment>
<evidence type="ECO:0000256" key="8">
    <source>
        <dbReference type="ARBA" id="ARBA00022786"/>
    </source>
</evidence>
<proteinExistence type="predicted"/>
<evidence type="ECO:0000256" key="2">
    <source>
        <dbReference type="ARBA" id="ARBA00004906"/>
    </source>
</evidence>
<accession>A0A0C9ZDV0</accession>
<keyword evidence="6" id="KW-0677">Repeat</keyword>
<dbReference type="AlphaFoldDB" id="A0A0C9ZDV0"/>
<dbReference type="Pfam" id="PF22605">
    <property type="entry name" value="IBR_2"/>
    <property type="match status" value="1"/>
</dbReference>
<evidence type="ECO:0000256" key="6">
    <source>
        <dbReference type="ARBA" id="ARBA00022737"/>
    </source>
</evidence>
<dbReference type="EMBL" id="KN835598">
    <property type="protein sequence ID" value="KIK35680.1"/>
    <property type="molecule type" value="Genomic_DNA"/>
</dbReference>
<evidence type="ECO:0000256" key="12">
    <source>
        <dbReference type="SAM" id="MobiDB-lite"/>
    </source>
</evidence>
<dbReference type="InterPro" id="IPR054694">
    <property type="entry name" value="Parkin-like_IBR"/>
</dbReference>
<keyword evidence="16" id="KW-1185">Reference proteome</keyword>
<evidence type="ECO:0000256" key="1">
    <source>
        <dbReference type="ARBA" id="ARBA00001798"/>
    </source>
</evidence>
<comment type="pathway">
    <text evidence="2">Protein modification; protein ubiquitination.</text>
</comment>
<keyword evidence="11" id="KW-0175">Coiled coil</keyword>
<sequence length="648" mass="71688">MVPANRLNGPNDSIAEILQGKERIVSYPGTSQFNGRGISACGLAAMNFARVISDLVHVHSQDNMIDLLRAITSKEVIQVIVSICSGWSSELHLDVEEIKQVPLFEKSLKHVTTRFGPPKPKQFMRTLEYMQNLNASATVIITRPPEIIACTMIKGSETNVFVIFDSHPRTSYPAGAGLILNTSIDKVVSRLTSILPAADNDLLSLSGLQWQAQLLNHVSGHVFVSNGPPPDMRGMQHTIVESSLAVLRMRAEVAGLLQKNDRLTKENEALEGEVQRLNDALSFERKNVVSLQASSKIVQSSSERHFTPWALPSRSLRPPPSSSQLPILSSRPPPSSSRPLDGIAGSSRLPPVKFLSSPSPSDKIMKKNRDADARSSYDTVKGDIGDEWGLDSLSCVAAFELQQSFDAEDLQLRYQMQTLTASLPHNFSCLICMEDQPVDNSVDLGCNHSICRACIRGHICSKIEEHRFPILCPVCMTEKNNRQPEAISGLLVQQIGVDERQYAIWEDMELSQLSVLLHCRKCQRSVPVDKQEHDESSMLVCPLPDCNHIWCKACQQSFVIGGPPHSCDGTSELDHLMKQRGWKYCPNCKTPVQRDGGCSHMTCISPACNTHFCYVCGKSIVRSALRDDIQTAVAAHYRTCNLFDYTGE</sequence>
<evidence type="ECO:0000259" key="14">
    <source>
        <dbReference type="PROSITE" id="PS51873"/>
    </source>
</evidence>
<dbReference type="PROSITE" id="PS00518">
    <property type="entry name" value="ZF_RING_1"/>
    <property type="match status" value="1"/>
</dbReference>
<feature type="compositionally biased region" description="Low complexity" evidence="12">
    <location>
        <begin position="311"/>
        <end position="330"/>
    </location>
</feature>
<feature type="compositionally biased region" description="Basic and acidic residues" evidence="12">
    <location>
        <begin position="363"/>
        <end position="372"/>
    </location>
</feature>
<dbReference type="SMART" id="SM00184">
    <property type="entry name" value="RING"/>
    <property type="match status" value="2"/>
</dbReference>
<evidence type="ECO:0000256" key="4">
    <source>
        <dbReference type="ARBA" id="ARBA00022679"/>
    </source>
</evidence>
<dbReference type="GO" id="GO:0061630">
    <property type="term" value="F:ubiquitin protein ligase activity"/>
    <property type="evidence" value="ECO:0007669"/>
    <property type="project" value="UniProtKB-EC"/>
</dbReference>
<keyword evidence="7 10" id="KW-0863">Zinc-finger</keyword>
<dbReference type="STRING" id="930992.A0A0C9ZDV0"/>
<dbReference type="InParanoid" id="A0A0C9ZDV0"/>
<dbReference type="InterPro" id="IPR001841">
    <property type="entry name" value="Znf_RING"/>
</dbReference>
<keyword evidence="4" id="KW-0808">Transferase</keyword>
<gene>
    <name evidence="15" type="ORF">CY34DRAFT_811957</name>
</gene>
<dbReference type="InterPro" id="IPR044066">
    <property type="entry name" value="TRIAD_supradom"/>
</dbReference>
<feature type="region of interest" description="Disordered" evidence="12">
    <location>
        <begin position="309"/>
        <end position="372"/>
    </location>
</feature>
<evidence type="ECO:0000259" key="13">
    <source>
        <dbReference type="PROSITE" id="PS50089"/>
    </source>
</evidence>
<keyword evidence="5" id="KW-0479">Metal-binding</keyword>
<dbReference type="PROSITE" id="PS50089">
    <property type="entry name" value="ZF_RING_2"/>
    <property type="match status" value="1"/>
</dbReference>
<dbReference type="GO" id="GO:0008270">
    <property type="term" value="F:zinc ion binding"/>
    <property type="evidence" value="ECO:0007669"/>
    <property type="project" value="UniProtKB-KW"/>
</dbReference>
<evidence type="ECO:0000256" key="10">
    <source>
        <dbReference type="PROSITE-ProRule" id="PRU00175"/>
    </source>
</evidence>
<dbReference type="InterPro" id="IPR013083">
    <property type="entry name" value="Znf_RING/FYVE/PHD"/>
</dbReference>
<organism evidence="15 16">
    <name type="scientific">Suillus luteus UH-Slu-Lm8-n1</name>
    <dbReference type="NCBI Taxonomy" id="930992"/>
    <lineage>
        <taxon>Eukaryota</taxon>
        <taxon>Fungi</taxon>
        <taxon>Dikarya</taxon>
        <taxon>Basidiomycota</taxon>
        <taxon>Agaricomycotina</taxon>
        <taxon>Agaricomycetes</taxon>
        <taxon>Agaricomycetidae</taxon>
        <taxon>Boletales</taxon>
        <taxon>Suillineae</taxon>
        <taxon>Suillaceae</taxon>
        <taxon>Suillus</taxon>
    </lineage>
</organism>
<dbReference type="CDD" id="cd22584">
    <property type="entry name" value="Rcat_RBR_unk"/>
    <property type="match status" value="1"/>
</dbReference>
<dbReference type="PROSITE" id="PS51873">
    <property type="entry name" value="TRIAD"/>
    <property type="match status" value="1"/>
</dbReference>
<dbReference type="SUPFAM" id="SSF57850">
    <property type="entry name" value="RING/U-box"/>
    <property type="match status" value="2"/>
</dbReference>
<evidence type="ECO:0000256" key="11">
    <source>
        <dbReference type="SAM" id="Coils"/>
    </source>
</evidence>
<evidence type="ECO:0000313" key="15">
    <source>
        <dbReference type="EMBL" id="KIK35680.1"/>
    </source>
</evidence>
<feature type="domain" description="RING-type" evidence="13">
    <location>
        <begin position="429"/>
        <end position="475"/>
    </location>
</feature>
<evidence type="ECO:0000256" key="9">
    <source>
        <dbReference type="ARBA" id="ARBA00022833"/>
    </source>
</evidence>
<evidence type="ECO:0000256" key="5">
    <source>
        <dbReference type="ARBA" id="ARBA00022723"/>
    </source>
</evidence>
<dbReference type="Proteomes" id="UP000054485">
    <property type="component" value="Unassembled WGS sequence"/>
</dbReference>
<dbReference type="InterPro" id="IPR031127">
    <property type="entry name" value="E3_UB_ligase_RBR"/>
</dbReference>
<feature type="coiled-coil region" evidence="11">
    <location>
        <begin position="246"/>
        <end position="287"/>
    </location>
</feature>
<dbReference type="EC" id="2.3.2.31" evidence="3"/>
<reference evidence="16" key="2">
    <citation type="submission" date="2015-01" db="EMBL/GenBank/DDBJ databases">
        <title>Evolutionary Origins and Diversification of the Mycorrhizal Mutualists.</title>
        <authorList>
            <consortium name="DOE Joint Genome Institute"/>
            <consortium name="Mycorrhizal Genomics Consortium"/>
            <person name="Kohler A."/>
            <person name="Kuo A."/>
            <person name="Nagy L.G."/>
            <person name="Floudas D."/>
            <person name="Copeland A."/>
            <person name="Barry K.W."/>
            <person name="Cichocki N."/>
            <person name="Veneault-Fourrey C."/>
            <person name="LaButti K."/>
            <person name="Lindquist E.A."/>
            <person name="Lipzen A."/>
            <person name="Lundell T."/>
            <person name="Morin E."/>
            <person name="Murat C."/>
            <person name="Riley R."/>
            <person name="Ohm R."/>
            <person name="Sun H."/>
            <person name="Tunlid A."/>
            <person name="Henrissat B."/>
            <person name="Grigoriev I.V."/>
            <person name="Hibbett D.S."/>
            <person name="Martin F."/>
        </authorList>
    </citation>
    <scope>NUCLEOTIDE SEQUENCE [LARGE SCALE GENOMIC DNA]</scope>
    <source>
        <strain evidence="16">UH-Slu-Lm8-n1</strain>
    </source>
</reference>
<feature type="domain" description="RING-type" evidence="14">
    <location>
        <begin position="425"/>
        <end position="644"/>
    </location>
</feature>
<keyword evidence="8" id="KW-0833">Ubl conjugation pathway</keyword>
<dbReference type="Gene3D" id="1.20.120.1750">
    <property type="match status" value="1"/>
</dbReference>
<dbReference type="Gene3D" id="3.30.40.10">
    <property type="entry name" value="Zinc/RING finger domain, C3HC4 (zinc finger)"/>
    <property type="match status" value="1"/>
</dbReference>
<dbReference type="GO" id="GO:0016567">
    <property type="term" value="P:protein ubiquitination"/>
    <property type="evidence" value="ECO:0007669"/>
    <property type="project" value="InterPro"/>
</dbReference>
<reference evidence="15 16" key="1">
    <citation type="submission" date="2014-04" db="EMBL/GenBank/DDBJ databases">
        <authorList>
            <consortium name="DOE Joint Genome Institute"/>
            <person name="Kuo A."/>
            <person name="Ruytinx J."/>
            <person name="Rineau F."/>
            <person name="Colpaert J."/>
            <person name="Kohler A."/>
            <person name="Nagy L.G."/>
            <person name="Floudas D."/>
            <person name="Copeland A."/>
            <person name="Barry K.W."/>
            <person name="Cichocki N."/>
            <person name="Veneault-Fourrey C."/>
            <person name="LaButti K."/>
            <person name="Lindquist E.A."/>
            <person name="Lipzen A."/>
            <person name="Lundell T."/>
            <person name="Morin E."/>
            <person name="Murat C."/>
            <person name="Sun H."/>
            <person name="Tunlid A."/>
            <person name="Henrissat B."/>
            <person name="Grigoriev I.V."/>
            <person name="Hibbett D.S."/>
            <person name="Martin F."/>
            <person name="Nordberg H.P."/>
            <person name="Cantor M.N."/>
            <person name="Hua S.X."/>
        </authorList>
    </citation>
    <scope>NUCLEOTIDE SEQUENCE [LARGE SCALE GENOMIC DNA]</scope>
    <source>
        <strain evidence="15 16">UH-Slu-Lm8-n1</strain>
    </source>
</reference>
<evidence type="ECO:0000313" key="16">
    <source>
        <dbReference type="Proteomes" id="UP000054485"/>
    </source>
</evidence>
<keyword evidence="9" id="KW-0862">Zinc</keyword>
<evidence type="ECO:0000256" key="7">
    <source>
        <dbReference type="ARBA" id="ARBA00022771"/>
    </source>
</evidence>
<dbReference type="InterPro" id="IPR017907">
    <property type="entry name" value="Znf_RING_CS"/>
</dbReference>